<protein>
    <recommendedName>
        <fullName evidence="3">DUF2190 domain-containing protein</fullName>
    </recommendedName>
</protein>
<dbReference type="Pfam" id="PF09956">
    <property type="entry name" value="Phage_cement_2"/>
    <property type="match status" value="1"/>
</dbReference>
<sequence length="127" mass="12757">MTIAGNTGEHLRIPGLVAGVDLSAKRYHVVMLASTAKQVKVSTGPTVANIGVLQNDPKLNEAASVCGAGLTRAEAGGEIAAGDMITANTTGQCVATTTANDKVIGKAITAAATAGDLFEVFLAPSNY</sequence>
<dbReference type="Proteomes" id="UP000215027">
    <property type="component" value="Plasmid III"/>
</dbReference>
<evidence type="ECO:0000313" key="1">
    <source>
        <dbReference type="EMBL" id="CUS06437.1"/>
    </source>
</evidence>
<dbReference type="EMBL" id="LN890657">
    <property type="protein sequence ID" value="CUS06437.1"/>
    <property type="molecule type" value="Genomic_DNA"/>
</dbReference>
<keyword evidence="1" id="KW-0614">Plasmid</keyword>
<keyword evidence="2" id="KW-1185">Reference proteome</keyword>
<name>A0A170PK66_9CHLR</name>
<proteinExistence type="predicted"/>
<dbReference type="RefSeq" id="WP_095045731.1">
    <property type="nucleotide sequence ID" value="NZ_LN890657.1"/>
</dbReference>
<gene>
    <name evidence="1" type="ORF">CFX0092_P0037</name>
</gene>
<dbReference type="KEGG" id="pbf:CFX0092_P0037"/>
<organism evidence="1 2">
    <name type="scientific">Candidatus Promineifilum breve</name>
    <dbReference type="NCBI Taxonomy" id="1806508"/>
    <lineage>
        <taxon>Bacteria</taxon>
        <taxon>Bacillati</taxon>
        <taxon>Chloroflexota</taxon>
        <taxon>Ardenticatenia</taxon>
        <taxon>Candidatus Promineifilales</taxon>
        <taxon>Candidatus Promineifilaceae</taxon>
        <taxon>Candidatus Promineifilum</taxon>
    </lineage>
</organism>
<evidence type="ECO:0008006" key="3">
    <source>
        <dbReference type="Google" id="ProtNLM"/>
    </source>
</evidence>
<reference evidence="1" key="1">
    <citation type="submission" date="2016-01" db="EMBL/GenBank/DDBJ databases">
        <authorList>
            <person name="Mcilroy J.S."/>
            <person name="Karst M S."/>
            <person name="Albertsen M."/>
        </authorList>
    </citation>
    <scope>NUCLEOTIDE SEQUENCE</scope>
    <source>
        <strain evidence="1">Cfx-K</strain>
        <plasmid evidence="1">III</plasmid>
    </source>
</reference>
<dbReference type="AlphaFoldDB" id="A0A170PK66"/>
<accession>A0A170PK66</accession>
<dbReference type="InterPro" id="IPR011231">
    <property type="entry name" value="Phage_VT1-Sakai_H0018"/>
</dbReference>
<geneLocation type="plasmid" evidence="1 2">
    <name>III</name>
</geneLocation>
<evidence type="ECO:0000313" key="2">
    <source>
        <dbReference type="Proteomes" id="UP000215027"/>
    </source>
</evidence>